<gene>
    <name evidence="1" type="ORF">SAMN05192539_1004160</name>
</gene>
<proteinExistence type="predicted"/>
<keyword evidence="2" id="KW-1185">Reference proteome</keyword>
<protein>
    <submittedName>
        <fullName evidence="1">Uncharacterized protein</fullName>
    </submittedName>
</protein>
<dbReference type="Proteomes" id="UP000198866">
    <property type="component" value="Unassembled WGS sequence"/>
</dbReference>
<name>A0A1H6TSV0_9BURK</name>
<sequence length="396" mass="43926">MLADCCTADLKLPRTGAKVVVPPTFSIIDDPVTALQVILSFAKLARENRLRTVEIDHSRMQVCDLAANAVLDLVASELSTEARQRGSKIRFFGRYPIPTHLKRFVQCIGIVKQLSIAHEVPSPEEKNGVRVFDKRKRHYHDPVDPTQADFKSRVAVDFVDHINGCLNDHGRALTPAAVHKLCVYIGEILGNAEDHAGFEDWTIQGYLDNAVNTPMCEIAIFNFGASIAETLTGLPADSYTWRQISSYVLMHRGAKLFRAGWRERDLLTLIALQGNVSSKNRSEKDTRGQGTVDLIEFFQKVYEECAKDSGEAAKMAILSGSTHILFDGKYRLSGSPERGKVIAFNAENTLYKQPDSSYVKSLGTLKFPGTIISIRFPLSTTSTVALGVNRNEPNRD</sequence>
<dbReference type="EMBL" id="FNYE01000004">
    <property type="protein sequence ID" value="SEI80317.1"/>
    <property type="molecule type" value="Genomic_DNA"/>
</dbReference>
<evidence type="ECO:0000313" key="2">
    <source>
        <dbReference type="Proteomes" id="UP000198866"/>
    </source>
</evidence>
<dbReference type="STRING" id="667676.SAMN05192539_1004160"/>
<reference evidence="2" key="1">
    <citation type="submission" date="2016-10" db="EMBL/GenBank/DDBJ databases">
        <authorList>
            <person name="Varghese N."/>
            <person name="Submissions S."/>
        </authorList>
    </citation>
    <scope>NUCLEOTIDE SEQUENCE [LARGE SCALE GENOMIC DNA]</scope>
    <source>
        <strain evidence="2">LMG 26031</strain>
    </source>
</reference>
<evidence type="ECO:0000313" key="1">
    <source>
        <dbReference type="EMBL" id="SEI80317.1"/>
    </source>
</evidence>
<organism evidence="1 2">
    <name type="scientific">Paraburkholderia diazotrophica</name>
    <dbReference type="NCBI Taxonomy" id="667676"/>
    <lineage>
        <taxon>Bacteria</taxon>
        <taxon>Pseudomonadati</taxon>
        <taxon>Pseudomonadota</taxon>
        <taxon>Betaproteobacteria</taxon>
        <taxon>Burkholderiales</taxon>
        <taxon>Burkholderiaceae</taxon>
        <taxon>Paraburkholderia</taxon>
    </lineage>
</organism>
<dbReference type="AlphaFoldDB" id="A0A1H6TSV0"/>
<accession>A0A1H6TSV0</accession>